<dbReference type="EMBL" id="JRNR01000036">
    <property type="protein sequence ID" value="KGF49550.1"/>
    <property type="molecule type" value="Genomic_DNA"/>
</dbReference>
<name>A0A096AS17_9BACT</name>
<organism evidence="3 4">
    <name type="scientific">Prevotella disiens DNF00882</name>
    <dbReference type="NCBI Taxonomy" id="1401075"/>
    <lineage>
        <taxon>Bacteria</taxon>
        <taxon>Pseudomonadati</taxon>
        <taxon>Bacteroidota</taxon>
        <taxon>Bacteroidia</taxon>
        <taxon>Bacteroidales</taxon>
        <taxon>Prevotellaceae</taxon>
        <taxon>Prevotella</taxon>
    </lineage>
</organism>
<feature type="domain" description="Outer membrane protein beta-barrel" evidence="2">
    <location>
        <begin position="37"/>
        <end position="248"/>
    </location>
</feature>
<gene>
    <name evidence="3" type="ORF">HMPREF0654_04630</name>
</gene>
<protein>
    <submittedName>
        <fullName evidence="3">Membrane protein</fullName>
    </submittedName>
</protein>
<evidence type="ECO:0000259" key="2">
    <source>
        <dbReference type="Pfam" id="PF13568"/>
    </source>
</evidence>
<reference evidence="3 4" key="1">
    <citation type="submission" date="2014-07" db="EMBL/GenBank/DDBJ databases">
        <authorList>
            <person name="McCorrison J."/>
            <person name="Sanka R."/>
            <person name="Torralba M."/>
            <person name="Gillis M."/>
            <person name="Haft D.H."/>
            <person name="Methe B."/>
            <person name="Sutton G."/>
            <person name="Nelson K.E."/>
        </authorList>
    </citation>
    <scope>NUCLEOTIDE SEQUENCE [LARGE SCALE GENOMIC DNA]</scope>
    <source>
        <strain evidence="3 4">DNF00882</strain>
    </source>
</reference>
<keyword evidence="1" id="KW-0732">Signal</keyword>
<dbReference type="Pfam" id="PF13568">
    <property type="entry name" value="OMP_b-brl_2"/>
    <property type="match status" value="1"/>
</dbReference>
<evidence type="ECO:0000313" key="3">
    <source>
        <dbReference type="EMBL" id="KGF49550.1"/>
    </source>
</evidence>
<dbReference type="RefSeq" id="WP_036882921.1">
    <property type="nucleotide sequence ID" value="NZ_JRNR01000036.1"/>
</dbReference>
<dbReference type="AlphaFoldDB" id="A0A096AS17"/>
<feature type="signal peptide" evidence="1">
    <location>
        <begin position="1"/>
        <end position="33"/>
    </location>
</feature>
<proteinExistence type="predicted"/>
<accession>A0A096AS17</accession>
<comment type="caution">
    <text evidence="3">The sequence shown here is derived from an EMBL/GenBank/DDBJ whole genome shotgun (WGS) entry which is preliminary data.</text>
</comment>
<dbReference type="Proteomes" id="UP000029538">
    <property type="component" value="Unassembled WGS sequence"/>
</dbReference>
<feature type="chain" id="PRO_5001916601" evidence="1">
    <location>
        <begin position="34"/>
        <end position="271"/>
    </location>
</feature>
<dbReference type="InterPro" id="IPR025665">
    <property type="entry name" value="Beta-barrel_OMP_2"/>
</dbReference>
<evidence type="ECO:0000256" key="1">
    <source>
        <dbReference type="SAM" id="SignalP"/>
    </source>
</evidence>
<evidence type="ECO:0000313" key="4">
    <source>
        <dbReference type="Proteomes" id="UP000029538"/>
    </source>
</evidence>
<sequence>MNNISAIYNFSLKKTSKFACLFLFLFTGLTAQAQEELISAIELTDRNGWELEVRAGVNIGGASPISLPQEIRKIDSYSPRLNATLEGVATKWFGPEMKWGVSAGLKFEEKGMITGAKTKAYHMEIINDGSKTSGYWTGYVKTHYNSTFLSIPIMANYRINNAWKIRAGIFTSFRLDGEFAGKVSDGYLREGDPTGEKVSFDNDKVATYDFSSNLNHFNWGAQIGGSWNMFRHFTLNADLTWGFKDIFESSFKTISFNMYPIYMNIGFGYKF</sequence>